<proteinExistence type="predicted"/>
<dbReference type="InterPro" id="IPR022409">
    <property type="entry name" value="PKD/Chitinase_dom"/>
</dbReference>
<name>A0A3E1KAV3_9GAMM</name>
<dbReference type="AlphaFoldDB" id="A0A3E1KAV3"/>
<dbReference type="InterPro" id="IPR011050">
    <property type="entry name" value="Pectin_lyase_fold/virulence"/>
</dbReference>
<dbReference type="EMBL" id="QUZK01000018">
    <property type="protein sequence ID" value="RFF31583.1"/>
    <property type="molecule type" value="Genomic_DNA"/>
</dbReference>
<dbReference type="SMART" id="SM00089">
    <property type="entry name" value="PKD"/>
    <property type="match status" value="1"/>
</dbReference>
<feature type="signal peptide" evidence="1">
    <location>
        <begin position="1"/>
        <end position="29"/>
    </location>
</feature>
<dbReference type="SUPFAM" id="SSF51126">
    <property type="entry name" value="Pectin lyase-like"/>
    <property type="match status" value="1"/>
</dbReference>
<dbReference type="InterPro" id="IPR012334">
    <property type="entry name" value="Pectin_lyas_fold"/>
</dbReference>
<evidence type="ECO:0000313" key="3">
    <source>
        <dbReference type="EMBL" id="RFF31583.1"/>
    </source>
</evidence>
<dbReference type="InterPro" id="IPR013783">
    <property type="entry name" value="Ig-like_fold"/>
</dbReference>
<evidence type="ECO:0000259" key="2">
    <source>
        <dbReference type="PROSITE" id="PS50093"/>
    </source>
</evidence>
<dbReference type="Gene3D" id="2.160.20.10">
    <property type="entry name" value="Single-stranded right-handed beta-helix, Pectin lyase-like"/>
    <property type="match status" value="2"/>
</dbReference>
<feature type="domain" description="PKD" evidence="2">
    <location>
        <begin position="545"/>
        <end position="618"/>
    </location>
</feature>
<evidence type="ECO:0000313" key="4">
    <source>
        <dbReference type="Proteomes" id="UP000260351"/>
    </source>
</evidence>
<dbReference type="InterPro" id="IPR006626">
    <property type="entry name" value="PbH1"/>
</dbReference>
<accession>A0A3E1KAV3</accession>
<dbReference type="Gene3D" id="2.60.40.10">
    <property type="entry name" value="Immunoglobulins"/>
    <property type="match status" value="1"/>
</dbReference>
<dbReference type="RefSeq" id="WP_116649889.1">
    <property type="nucleotide sequence ID" value="NZ_QUZK01000018.1"/>
</dbReference>
<dbReference type="InterPro" id="IPR000601">
    <property type="entry name" value="PKD_dom"/>
</dbReference>
<dbReference type="Pfam" id="PF18911">
    <property type="entry name" value="PKD_4"/>
    <property type="match status" value="1"/>
</dbReference>
<comment type="caution">
    <text evidence="3">The sequence shown here is derived from an EMBL/GenBank/DDBJ whole genome shotgun (WGS) entry which is preliminary data.</text>
</comment>
<dbReference type="PROSITE" id="PS50093">
    <property type="entry name" value="PKD"/>
    <property type="match status" value="1"/>
</dbReference>
<organism evidence="3 4">
    <name type="scientific">Wenzhouxiangella sediminis</name>
    <dbReference type="NCBI Taxonomy" id="1792836"/>
    <lineage>
        <taxon>Bacteria</taxon>
        <taxon>Pseudomonadati</taxon>
        <taxon>Pseudomonadota</taxon>
        <taxon>Gammaproteobacteria</taxon>
        <taxon>Chromatiales</taxon>
        <taxon>Wenzhouxiangellaceae</taxon>
        <taxon>Wenzhouxiangella</taxon>
    </lineage>
</organism>
<gene>
    <name evidence="3" type="ORF">DZC52_04280</name>
</gene>
<dbReference type="InterPro" id="IPR039448">
    <property type="entry name" value="Beta_helix"/>
</dbReference>
<keyword evidence="4" id="KW-1185">Reference proteome</keyword>
<evidence type="ECO:0000256" key="1">
    <source>
        <dbReference type="SAM" id="SignalP"/>
    </source>
</evidence>
<dbReference type="InterPro" id="IPR035986">
    <property type="entry name" value="PKD_dom_sf"/>
</dbReference>
<protein>
    <submittedName>
        <fullName evidence="3">PKD domain-containing protein</fullName>
    </submittedName>
</protein>
<feature type="chain" id="PRO_5017716436" evidence="1">
    <location>
        <begin position="30"/>
        <end position="712"/>
    </location>
</feature>
<keyword evidence="1" id="KW-0732">Signal</keyword>
<reference evidence="3 4" key="1">
    <citation type="submission" date="2018-08" db="EMBL/GenBank/DDBJ databases">
        <title>Wenzhouxiangella salilacus sp. nov., a novel bacterium isolated from a saline lake in Xinjiang Province, China.</title>
        <authorList>
            <person name="Han S."/>
        </authorList>
    </citation>
    <scope>NUCLEOTIDE SEQUENCE [LARGE SCALE GENOMIC DNA]</scope>
    <source>
        <strain evidence="3 4">XDB06</strain>
    </source>
</reference>
<dbReference type="SMART" id="SM00710">
    <property type="entry name" value="PbH1"/>
    <property type="match status" value="5"/>
</dbReference>
<dbReference type="SUPFAM" id="SSF49299">
    <property type="entry name" value="PKD domain"/>
    <property type="match status" value="1"/>
</dbReference>
<dbReference type="OrthoDB" id="6016406at2"/>
<dbReference type="CDD" id="cd00146">
    <property type="entry name" value="PKD"/>
    <property type="match status" value="1"/>
</dbReference>
<dbReference type="Pfam" id="PF13229">
    <property type="entry name" value="Beta_helix"/>
    <property type="match status" value="1"/>
</dbReference>
<sequence>MTRTLTGPLGGRWPVIALFLALASPAVLANTYYVRSDGGNAEQCTGLSDNPYPGSGTNRECAWSHPFVALPPGGSPRIAGGDTLLIGEGSYRMGYGAPAAESCALSWSWDCFMPPIPSGPSPDKPTRILGSGHDQGCSAAPELWGTERASTVLNLEGSSNVELACLEVTDRASCIDFHCHNGQCDGEVASCDRSGAPWGDWASTGISARDSSNVVIRDVNIHGMANQGVYAGRLSDWTMERVQINANGWAGWDGDIGSDSGNTGTMLFVDSEIAWNGCVEDWQSGEKFGCWGQGGGGYGDGLGVGESAGHWIFEGAKVHHNTSDGIDLLYLRDGGQATVRRSMIDSNAGNQVKVSRSAIIENSIVVGNCSYFADHANMHDGDVCRALGDAVYVGFSNGSQTDLINNTIIGQGNCVISGGGGDSQSMLRIANNVIIGNPYWHYPDQQSCLYYSGSDEQIAWESNLIKDVRHGACPGDSICDTDPGLENSSLQSFNAEPTSDSPLIAAADAGLAPEHDFYEQPRGNGGGPDIGAIEYGSQAQDPTPAPAPPLAEFTFQCSDLACRFSATGVEGADLSYAWSFGDGASASSIEAQHTYGAAGEYTVELRVTDNETGLSSATMETLTVSAPPVESPDIRLNARAVERRSGLRFVRLRWSRISTDATDIYRNGALVASTFSFELYADRLDNDSPDEVTYRVCEHGSSTCSADVTVRF</sequence>
<dbReference type="Proteomes" id="UP000260351">
    <property type="component" value="Unassembled WGS sequence"/>
</dbReference>